<comment type="subcellular location">
    <subcellularLocation>
        <location evidence="1">Cell membrane</location>
        <topology evidence="1">Multi-pass membrane protein</topology>
    </subcellularLocation>
</comment>
<dbReference type="GO" id="GO:0005886">
    <property type="term" value="C:plasma membrane"/>
    <property type="evidence" value="ECO:0007669"/>
    <property type="project" value="UniProtKB-SubCell"/>
</dbReference>
<feature type="transmembrane region" description="Helical" evidence="10">
    <location>
        <begin position="142"/>
        <end position="165"/>
    </location>
</feature>
<evidence type="ECO:0000256" key="2">
    <source>
        <dbReference type="ARBA" id="ARBA00022475"/>
    </source>
</evidence>
<comment type="similarity">
    <text evidence="9">Belongs to the MurJ/MviN family.</text>
</comment>
<evidence type="ECO:0000256" key="4">
    <source>
        <dbReference type="ARBA" id="ARBA00022960"/>
    </source>
</evidence>
<feature type="transmembrane region" description="Helical" evidence="10">
    <location>
        <begin position="391"/>
        <end position="414"/>
    </location>
</feature>
<keyword evidence="2" id="KW-1003">Cell membrane</keyword>
<feature type="transmembrane region" description="Helical" evidence="10">
    <location>
        <begin position="12"/>
        <end position="33"/>
    </location>
</feature>
<evidence type="ECO:0000256" key="3">
    <source>
        <dbReference type="ARBA" id="ARBA00022692"/>
    </source>
</evidence>
<dbReference type="AlphaFoldDB" id="A0A927GA52"/>
<keyword evidence="4" id="KW-0133">Cell shape</keyword>
<dbReference type="InterPro" id="IPR050833">
    <property type="entry name" value="Poly_Biosynth_Transport"/>
</dbReference>
<evidence type="ECO:0000313" key="11">
    <source>
        <dbReference type="EMBL" id="MBD2704800.1"/>
    </source>
</evidence>
<protein>
    <submittedName>
        <fullName evidence="11">Polysaccharide biosynthesis C-terminal domain-containing protein</fullName>
    </submittedName>
</protein>
<accession>A0A927GA52</accession>
<evidence type="ECO:0000256" key="9">
    <source>
        <dbReference type="ARBA" id="ARBA00061532"/>
    </source>
</evidence>
<keyword evidence="3 10" id="KW-0812">Transmembrane</keyword>
<name>A0A927GA52_9BACT</name>
<dbReference type="RefSeq" id="WP_190891670.1">
    <property type="nucleotide sequence ID" value="NZ_JACWZY010000037.1"/>
</dbReference>
<keyword evidence="6 10" id="KW-1133">Transmembrane helix</keyword>
<evidence type="ECO:0000256" key="8">
    <source>
        <dbReference type="ARBA" id="ARBA00060041"/>
    </source>
</evidence>
<reference evidence="11" key="1">
    <citation type="submission" date="2020-09" db="EMBL/GenBank/DDBJ databases">
        <authorList>
            <person name="Kim M.K."/>
        </authorList>
    </citation>
    <scope>NUCLEOTIDE SEQUENCE</scope>
    <source>
        <strain evidence="11">BT702</strain>
    </source>
</reference>
<evidence type="ECO:0000313" key="12">
    <source>
        <dbReference type="Proteomes" id="UP000598820"/>
    </source>
</evidence>
<gene>
    <name evidence="11" type="ORF">IC229_29480</name>
</gene>
<dbReference type="PANTHER" id="PTHR30250:SF11">
    <property type="entry name" value="O-ANTIGEN TRANSPORTER-RELATED"/>
    <property type="match status" value="1"/>
</dbReference>
<dbReference type="Pfam" id="PF03023">
    <property type="entry name" value="MurJ"/>
    <property type="match status" value="1"/>
</dbReference>
<feature type="transmembrane region" description="Helical" evidence="10">
    <location>
        <begin position="85"/>
        <end position="105"/>
    </location>
</feature>
<keyword evidence="5" id="KW-0573">Peptidoglycan synthesis</keyword>
<keyword evidence="12" id="KW-1185">Reference proteome</keyword>
<evidence type="ECO:0000256" key="1">
    <source>
        <dbReference type="ARBA" id="ARBA00004651"/>
    </source>
</evidence>
<feature type="transmembrane region" description="Helical" evidence="10">
    <location>
        <begin position="111"/>
        <end position="130"/>
    </location>
</feature>
<dbReference type="GO" id="GO:0009252">
    <property type="term" value="P:peptidoglycan biosynthetic process"/>
    <property type="evidence" value="ECO:0007669"/>
    <property type="project" value="UniProtKB-KW"/>
</dbReference>
<evidence type="ECO:0000256" key="7">
    <source>
        <dbReference type="ARBA" id="ARBA00023136"/>
    </source>
</evidence>
<evidence type="ECO:0000256" key="6">
    <source>
        <dbReference type="ARBA" id="ARBA00022989"/>
    </source>
</evidence>
<feature type="transmembrane region" description="Helical" evidence="10">
    <location>
        <begin position="265"/>
        <end position="283"/>
    </location>
</feature>
<feature type="transmembrane region" description="Helical" evidence="10">
    <location>
        <begin position="221"/>
        <end position="238"/>
    </location>
</feature>
<feature type="transmembrane region" description="Helical" evidence="10">
    <location>
        <begin position="334"/>
        <end position="354"/>
    </location>
</feature>
<sequence length="418" mass="46425">MNNGSILLKSRHHPLAVLIRGQALVALANLAYGKLTALYISPAEWGNYSLVLTFVMLLHGFVITPTIQSFKASLTGPSPKIAVSSYSQILALIYAVSLLVAGFVASVHHNGFLWIAAWLSLVGQGVYNFSNDYLNVMGRYRAYSGILLLYALGNLILFGIVVVSFGQSTTLGLFLNLALLNVALAIVAVRQAIQSDTTFRFRIQRLSNRYSPDLLRQYQRYVWPLMSLAVWNWLINYADRQLIKYYMTDTDVGQYVMGYSLGSKLLLLVAPLIAFLSPIVFRFKSDGYSDGHVNKFLVPYLKQYAAVVGSVCLLFVGLHRLIGATFLSSTYESAYVVGPIVAVGYLFLTCIQVLEIKWYAYGQTRFILWHTVVGAIVNVLLNIVLIPRLGIVGAALATLLGFAIQFLAVLYLFFRKQL</sequence>
<feature type="transmembrane region" description="Helical" evidence="10">
    <location>
        <begin position="304"/>
        <end position="322"/>
    </location>
</feature>
<evidence type="ECO:0000256" key="10">
    <source>
        <dbReference type="SAM" id="Phobius"/>
    </source>
</evidence>
<dbReference type="InterPro" id="IPR004268">
    <property type="entry name" value="MurJ"/>
</dbReference>
<dbReference type="EMBL" id="JACWZY010000037">
    <property type="protein sequence ID" value="MBD2704800.1"/>
    <property type="molecule type" value="Genomic_DNA"/>
</dbReference>
<feature type="transmembrane region" description="Helical" evidence="10">
    <location>
        <begin position="366"/>
        <end position="385"/>
    </location>
</feature>
<proteinExistence type="inferred from homology"/>
<organism evidence="11 12">
    <name type="scientific">Spirosoma profusum</name>
    <dbReference type="NCBI Taxonomy" id="2771354"/>
    <lineage>
        <taxon>Bacteria</taxon>
        <taxon>Pseudomonadati</taxon>
        <taxon>Bacteroidota</taxon>
        <taxon>Cytophagia</taxon>
        <taxon>Cytophagales</taxon>
        <taxon>Cytophagaceae</taxon>
        <taxon>Spirosoma</taxon>
    </lineage>
</organism>
<dbReference type="PANTHER" id="PTHR30250">
    <property type="entry name" value="PST FAMILY PREDICTED COLANIC ACID TRANSPORTER"/>
    <property type="match status" value="1"/>
</dbReference>
<keyword evidence="7 10" id="KW-0472">Membrane</keyword>
<dbReference type="Proteomes" id="UP000598820">
    <property type="component" value="Unassembled WGS sequence"/>
</dbReference>
<dbReference type="GO" id="GO:0008360">
    <property type="term" value="P:regulation of cell shape"/>
    <property type="evidence" value="ECO:0007669"/>
    <property type="project" value="UniProtKB-KW"/>
</dbReference>
<evidence type="ECO:0000256" key="5">
    <source>
        <dbReference type="ARBA" id="ARBA00022984"/>
    </source>
</evidence>
<feature type="transmembrane region" description="Helical" evidence="10">
    <location>
        <begin position="45"/>
        <end position="64"/>
    </location>
</feature>
<comment type="caution">
    <text evidence="11">The sequence shown here is derived from an EMBL/GenBank/DDBJ whole genome shotgun (WGS) entry which is preliminary data.</text>
</comment>
<comment type="function">
    <text evidence="8">Involved in peptidoglycan biosynthesis. Transports lipid-linked peptidoglycan precursors from the inner to the outer leaflet of the cytoplasmic membrane.</text>
</comment>
<feature type="transmembrane region" description="Helical" evidence="10">
    <location>
        <begin position="171"/>
        <end position="193"/>
    </location>
</feature>